<protein>
    <submittedName>
        <fullName evidence="2">HD domain-containing protein</fullName>
    </submittedName>
</protein>
<proteinExistence type="predicted"/>
<dbReference type="InterPro" id="IPR003607">
    <property type="entry name" value="HD/PDEase_dom"/>
</dbReference>
<dbReference type="PROSITE" id="PS51832">
    <property type="entry name" value="HD_GYP"/>
    <property type="match status" value="1"/>
</dbReference>
<reference evidence="2 3" key="1">
    <citation type="submission" date="2019-08" db="EMBL/GenBank/DDBJ databases">
        <title>Complete genome sequence of Thermosulfurimonas marina SU872T, an anaerobic thermophilic chemolithoautotrophic bacterium isolated from a shallow marine hydrothermal vent.</title>
        <authorList>
            <person name="Allioux M."/>
            <person name="Jebbar M."/>
            <person name="Slobodkina G."/>
            <person name="Slobodkin A."/>
            <person name="Moalic Y."/>
            <person name="Frolova A."/>
            <person name="Shao Z."/>
            <person name="Alain K."/>
        </authorList>
    </citation>
    <scope>NUCLEOTIDE SEQUENCE [LARGE SCALE GENOMIC DNA]</scope>
    <source>
        <strain evidence="2 3">SU872</strain>
    </source>
</reference>
<dbReference type="Pfam" id="PF01966">
    <property type="entry name" value="HD"/>
    <property type="match status" value="1"/>
</dbReference>
<organism evidence="2 3">
    <name type="scientific">Thermosulfurimonas marina</name>
    <dbReference type="NCBI Taxonomy" id="2047767"/>
    <lineage>
        <taxon>Bacteria</taxon>
        <taxon>Pseudomonadati</taxon>
        <taxon>Thermodesulfobacteriota</taxon>
        <taxon>Thermodesulfobacteria</taxon>
        <taxon>Thermodesulfobacteriales</taxon>
        <taxon>Thermodesulfobacteriaceae</taxon>
        <taxon>Thermosulfurimonas</taxon>
    </lineage>
</organism>
<dbReference type="AlphaFoldDB" id="A0A6H1WS43"/>
<dbReference type="PANTHER" id="PTHR43155:SF1">
    <property type="entry name" value="3'3'-CGAMP-SPECIFIC PHOSPHODIESTERASE 1"/>
    <property type="match status" value="1"/>
</dbReference>
<dbReference type="Pfam" id="PF13487">
    <property type="entry name" value="HD_5"/>
    <property type="match status" value="1"/>
</dbReference>
<feature type="domain" description="HD-GYP" evidence="1">
    <location>
        <begin position="187"/>
        <end position="382"/>
    </location>
</feature>
<dbReference type="EMBL" id="CP042909">
    <property type="protein sequence ID" value="QJA06001.1"/>
    <property type="molecule type" value="Genomic_DNA"/>
</dbReference>
<dbReference type="KEGG" id="tmai:FVE67_03955"/>
<dbReference type="Gene3D" id="1.10.3210.10">
    <property type="entry name" value="Hypothetical protein af1432"/>
    <property type="match status" value="2"/>
</dbReference>
<keyword evidence="3" id="KW-1185">Reference proteome</keyword>
<accession>A0A6H1WS43</accession>
<dbReference type="Proteomes" id="UP000501253">
    <property type="component" value="Chromosome"/>
</dbReference>
<evidence type="ECO:0000313" key="3">
    <source>
        <dbReference type="Proteomes" id="UP000501253"/>
    </source>
</evidence>
<dbReference type="InterPro" id="IPR037522">
    <property type="entry name" value="HD_GYP_dom"/>
</dbReference>
<sequence length="402" mass="45806">MSYPALAEHQLRVSYLARILGREVGFSGKELEALVIAGALHDLALFTSVDKKLALEEDPQTLERHARWGYALLRGFPYLRRSAEFILHHHAPWQILKEKDDQMWALGSNILRLADTLEIRSRELRPLLFYRSRLLEDLNSLKGSEFAPEVIEALHRAGEKELFWLRLENFSKEREVIFQTETATHLPCDQIEFLTRLFALIIDLKSPFTRIHSAGVAAVTDWLAEVLGFRDFMRVFLRVAAYLHDLGKLAVPEAILNKPGHLTEEEWAVMKAHPFYTFRILEEIPNLEMVNYIASAHHERLDGRGYPAKLSAPDLSLGARVLAVADVTTALLEDRPYRKGFLPEKARGILGELSGSALDPEIVSLVVGNMEYVVNLIRYVEEKRLEQLSTLGYWESKSGRGI</sequence>
<dbReference type="CDD" id="cd00077">
    <property type="entry name" value="HDc"/>
    <property type="match status" value="2"/>
</dbReference>
<evidence type="ECO:0000259" key="1">
    <source>
        <dbReference type="PROSITE" id="PS51832"/>
    </source>
</evidence>
<name>A0A6H1WS43_9BACT</name>
<dbReference type="SMART" id="SM00471">
    <property type="entry name" value="HDc"/>
    <property type="match status" value="2"/>
</dbReference>
<dbReference type="SUPFAM" id="SSF109604">
    <property type="entry name" value="HD-domain/PDEase-like"/>
    <property type="match status" value="2"/>
</dbReference>
<dbReference type="InterPro" id="IPR006674">
    <property type="entry name" value="HD_domain"/>
</dbReference>
<dbReference type="PANTHER" id="PTHR43155">
    <property type="entry name" value="CYCLIC DI-GMP PHOSPHODIESTERASE PA4108-RELATED"/>
    <property type="match status" value="1"/>
</dbReference>
<evidence type="ECO:0000313" key="2">
    <source>
        <dbReference type="EMBL" id="QJA06001.1"/>
    </source>
</evidence>
<gene>
    <name evidence="2" type="ORF">FVE67_03955</name>
</gene>